<dbReference type="EMBL" id="JADNRY010000002">
    <property type="protein sequence ID" value="KAF9077909.1"/>
    <property type="molecule type" value="Genomic_DNA"/>
</dbReference>
<feature type="region of interest" description="Disordered" evidence="1">
    <location>
        <begin position="1"/>
        <end position="224"/>
    </location>
</feature>
<feature type="compositionally biased region" description="Low complexity" evidence="1">
    <location>
        <begin position="32"/>
        <end position="52"/>
    </location>
</feature>
<evidence type="ECO:0000313" key="2">
    <source>
        <dbReference type="EMBL" id="KAF9077909.1"/>
    </source>
</evidence>
<accession>A0A9P5Q3U9</accession>
<feature type="compositionally biased region" description="Acidic residues" evidence="1">
    <location>
        <begin position="145"/>
        <end position="160"/>
    </location>
</feature>
<sequence>MSYNPERERFGTHSPPPEKQQGPPYGRQRGYAPRPTATRAPASAPPQSSFFSNARDFDISGGKFSNIAGDLNETTNNDYSAKSNFDNDYQGSNNFNDRAVHNDYESSTNSHYSGQRGMPVRGRGRQHYPQDRGYAPRRPGFRDDDNWDGYDDQDEMDERDFDGYGSYYDEFPARHGPGYGQTPRDGGRYAFNQPWQRQDPTESRTRAGGLQPPPSAPELTPEKQQMISKLLQFLDSRKDAALLLNAFFTERVSSEKKNVASDDSD</sequence>
<gene>
    <name evidence="2" type="ORF">BDP27DRAFT_1412831</name>
</gene>
<keyword evidence="3" id="KW-1185">Reference proteome</keyword>
<proteinExistence type="predicted"/>
<dbReference type="AlphaFoldDB" id="A0A9P5Q3U9"/>
<name>A0A9P5Q3U9_9AGAR</name>
<protein>
    <submittedName>
        <fullName evidence="2">Uncharacterized protein</fullName>
    </submittedName>
</protein>
<comment type="caution">
    <text evidence="2">The sequence shown here is derived from an EMBL/GenBank/DDBJ whole genome shotgun (WGS) entry which is preliminary data.</text>
</comment>
<dbReference type="OrthoDB" id="2949134at2759"/>
<dbReference type="Proteomes" id="UP000772434">
    <property type="component" value="Unassembled WGS sequence"/>
</dbReference>
<evidence type="ECO:0000313" key="3">
    <source>
        <dbReference type="Proteomes" id="UP000772434"/>
    </source>
</evidence>
<feature type="compositionally biased region" description="Polar residues" evidence="1">
    <location>
        <begin position="72"/>
        <end position="96"/>
    </location>
</feature>
<evidence type="ECO:0000256" key="1">
    <source>
        <dbReference type="SAM" id="MobiDB-lite"/>
    </source>
</evidence>
<reference evidence="2" key="1">
    <citation type="submission" date="2020-11" db="EMBL/GenBank/DDBJ databases">
        <authorList>
            <consortium name="DOE Joint Genome Institute"/>
            <person name="Ahrendt S."/>
            <person name="Riley R."/>
            <person name="Andreopoulos W."/>
            <person name="Labutti K."/>
            <person name="Pangilinan J."/>
            <person name="Ruiz-Duenas F.J."/>
            <person name="Barrasa J.M."/>
            <person name="Sanchez-Garcia M."/>
            <person name="Camarero S."/>
            <person name="Miyauchi S."/>
            <person name="Serrano A."/>
            <person name="Linde D."/>
            <person name="Babiker R."/>
            <person name="Drula E."/>
            <person name="Ayuso-Fernandez I."/>
            <person name="Pacheco R."/>
            <person name="Padilla G."/>
            <person name="Ferreira P."/>
            <person name="Barriuso J."/>
            <person name="Kellner H."/>
            <person name="Castanera R."/>
            <person name="Alfaro M."/>
            <person name="Ramirez L."/>
            <person name="Pisabarro A.G."/>
            <person name="Kuo A."/>
            <person name="Tritt A."/>
            <person name="Lipzen A."/>
            <person name="He G."/>
            <person name="Yan M."/>
            <person name="Ng V."/>
            <person name="Cullen D."/>
            <person name="Martin F."/>
            <person name="Rosso M.-N."/>
            <person name="Henrissat B."/>
            <person name="Hibbett D."/>
            <person name="Martinez A.T."/>
            <person name="Grigoriev I.V."/>
        </authorList>
    </citation>
    <scope>NUCLEOTIDE SEQUENCE</scope>
    <source>
        <strain evidence="2">AH 40177</strain>
    </source>
</reference>
<feature type="compositionally biased region" description="Basic and acidic residues" evidence="1">
    <location>
        <begin position="1"/>
        <end position="11"/>
    </location>
</feature>
<organism evidence="2 3">
    <name type="scientific">Rhodocollybia butyracea</name>
    <dbReference type="NCBI Taxonomy" id="206335"/>
    <lineage>
        <taxon>Eukaryota</taxon>
        <taxon>Fungi</taxon>
        <taxon>Dikarya</taxon>
        <taxon>Basidiomycota</taxon>
        <taxon>Agaricomycotina</taxon>
        <taxon>Agaricomycetes</taxon>
        <taxon>Agaricomycetidae</taxon>
        <taxon>Agaricales</taxon>
        <taxon>Marasmiineae</taxon>
        <taxon>Omphalotaceae</taxon>
        <taxon>Rhodocollybia</taxon>
    </lineage>
</organism>